<dbReference type="InterPro" id="IPR018186">
    <property type="entry name" value="TF_T-box_CS"/>
</dbReference>
<organism evidence="9 10">
    <name type="scientific">Artemia franciscana</name>
    <name type="common">Brine shrimp</name>
    <name type="synonym">Artemia sanfranciscana</name>
    <dbReference type="NCBI Taxonomy" id="6661"/>
    <lineage>
        <taxon>Eukaryota</taxon>
        <taxon>Metazoa</taxon>
        <taxon>Ecdysozoa</taxon>
        <taxon>Arthropoda</taxon>
        <taxon>Crustacea</taxon>
        <taxon>Branchiopoda</taxon>
        <taxon>Anostraca</taxon>
        <taxon>Artemiidae</taxon>
        <taxon>Artemia</taxon>
    </lineage>
</organism>
<dbReference type="GO" id="GO:0045893">
    <property type="term" value="P:positive regulation of DNA-templated transcription"/>
    <property type="evidence" value="ECO:0007669"/>
    <property type="project" value="InterPro"/>
</dbReference>
<evidence type="ECO:0000256" key="5">
    <source>
        <dbReference type="ARBA" id="ARBA00023242"/>
    </source>
</evidence>
<proteinExistence type="predicted"/>
<evidence type="ECO:0000313" key="10">
    <source>
        <dbReference type="Proteomes" id="UP001187531"/>
    </source>
</evidence>
<dbReference type="GO" id="GO:0001708">
    <property type="term" value="P:cell fate specification"/>
    <property type="evidence" value="ECO:0007669"/>
    <property type="project" value="TreeGrafter"/>
</dbReference>
<reference evidence="9" key="1">
    <citation type="submission" date="2023-07" db="EMBL/GenBank/DDBJ databases">
        <title>Chromosome-level genome assembly of Artemia franciscana.</title>
        <authorList>
            <person name="Jo E."/>
        </authorList>
    </citation>
    <scope>NUCLEOTIDE SEQUENCE</scope>
    <source>
        <tissue evidence="9">Whole body</tissue>
    </source>
</reference>
<protein>
    <recommendedName>
        <fullName evidence="8">T-box domain-containing protein</fullName>
    </recommendedName>
</protein>
<dbReference type="PRINTS" id="PR00937">
    <property type="entry name" value="TBOX"/>
</dbReference>
<dbReference type="GO" id="GO:0007507">
    <property type="term" value="P:heart development"/>
    <property type="evidence" value="ECO:0007669"/>
    <property type="project" value="TreeGrafter"/>
</dbReference>
<dbReference type="InterPro" id="IPR001699">
    <property type="entry name" value="TF_T-box"/>
</dbReference>
<dbReference type="PROSITE" id="PS50252">
    <property type="entry name" value="TBOX_3"/>
    <property type="match status" value="1"/>
</dbReference>
<sequence length="413" mass="46793">MLCQLRTLSNMSEKLKTDFSIAAIIGNDVPAEKRKPEAYDLNEHKSKRLKSSPPPSPRSSRSVTPSSLSERTISPVPSEDENKSKTPVKSLLVGECTCEDLNSVECHLETHELWEKFNELGTEMIITKTGRRMFPTVRVAFTGPGMKSSERYAVLLDVAPSDNKRYRYAYHRSSWLIAGKADPPVRQKLYSHPDCPMTGDQLRKQIISFEKVKLTNNDLDKVGHIVLNSMHRYQPRVHLVKLKHGQTHPPTALEGEDYRTYLFPETTFTAVTAYQNQLITKLKIDSNPFAKGFRDSTRLSEYDRDAIEIDSHYLRNPALRLHPDPEIDAILTERARAASLSTMFFQGRPEAHAAQLLAIRNQQILAQWSAIQGLSSFSNSMTNPVLRPQYDPRLLSIVMGTNPSMYVDSKPKI</sequence>
<feature type="compositionally biased region" description="Low complexity" evidence="7">
    <location>
        <begin position="58"/>
        <end position="69"/>
    </location>
</feature>
<dbReference type="InterPro" id="IPR036960">
    <property type="entry name" value="T-box_sf"/>
</dbReference>
<dbReference type="PANTHER" id="PTHR11267:SF190">
    <property type="entry name" value="T-BOX TRANSCRIPTION FACTOR TBX20"/>
    <property type="match status" value="1"/>
</dbReference>
<evidence type="ECO:0000259" key="8">
    <source>
        <dbReference type="PROSITE" id="PS50252"/>
    </source>
</evidence>
<feature type="region of interest" description="Disordered" evidence="7">
    <location>
        <begin position="32"/>
        <end position="86"/>
    </location>
</feature>
<comment type="subcellular location">
    <subcellularLocation>
        <location evidence="1 6">Nucleus</location>
    </subcellularLocation>
</comment>
<dbReference type="Pfam" id="PF00907">
    <property type="entry name" value="T-box"/>
    <property type="match status" value="1"/>
</dbReference>
<evidence type="ECO:0000256" key="2">
    <source>
        <dbReference type="ARBA" id="ARBA00023015"/>
    </source>
</evidence>
<dbReference type="AlphaFoldDB" id="A0AA88KXV4"/>
<evidence type="ECO:0000256" key="4">
    <source>
        <dbReference type="ARBA" id="ARBA00023163"/>
    </source>
</evidence>
<evidence type="ECO:0000256" key="3">
    <source>
        <dbReference type="ARBA" id="ARBA00023125"/>
    </source>
</evidence>
<feature type="compositionally biased region" description="Basic and acidic residues" evidence="7">
    <location>
        <begin position="32"/>
        <end position="44"/>
    </location>
</feature>
<dbReference type="Proteomes" id="UP001187531">
    <property type="component" value="Unassembled WGS sequence"/>
</dbReference>
<dbReference type="SMART" id="SM00425">
    <property type="entry name" value="TBOX"/>
    <property type="match status" value="1"/>
</dbReference>
<evidence type="ECO:0000313" key="9">
    <source>
        <dbReference type="EMBL" id="KAK2708567.1"/>
    </source>
</evidence>
<evidence type="ECO:0000256" key="7">
    <source>
        <dbReference type="SAM" id="MobiDB-lite"/>
    </source>
</evidence>
<accession>A0AA88KXV4</accession>
<dbReference type="PROSITE" id="PS01283">
    <property type="entry name" value="TBOX_1"/>
    <property type="match status" value="1"/>
</dbReference>
<dbReference type="PANTHER" id="PTHR11267">
    <property type="entry name" value="T-BOX PROTEIN-RELATED"/>
    <property type="match status" value="1"/>
</dbReference>
<dbReference type="GO" id="GO:0000785">
    <property type="term" value="C:chromatin"/>
    <property type="evidence" value="ECO:0007669"/>
    <property type="project" value="TreeGrafter"/>
</dbReference>
<keyword evidence="3 6" id="KW-0238">DNA-binding</keyword>
<keyword evidence="2" id="KW-0805">Transcription regulation</keyword>
<comment type="caution">
    <text evidence="9">The sequence shown here is derived from an EMBL/GenBank/DDBJ whole genome shotgun (WGS) entry which is preliminary data.</text>
</comment>
<dbReference type="EMBL" id="JAVRJZ010000018">
    <property type="protein sequence ID" value="KAK2708567.1"/>
    <property type="molecule type" value="Genomic_DNA"/>
</dbReference>
<dbReference type="InterPro" id="IPR008967">
    <property type="entry name" value="p53-like_TF_DNA-bd_sf"/>
</dbReference>
<keyword evidence="4" id="KW-0804">Transcription</keyword>
<dbReference type="GO" id="GO:0000978">
    <property type="term" value="F:RNA polymerase II cis-regulatory region sequence-specific DNA binding"/>
    <property type="evidence" value="ECO:0007669"/>
    <property type="project" value="InterPro"/>
</dbReference>
<dbReference type="FunFam" id="2.60.40.820:FF:000008">
    <property type="entry name" value="T-box transcription factor TBX20"/>
    <property type="match status" value="1"/>
</dbReference>
<dbReference type="SUPFAM" id="SSF49417">
    <property type="entry name" value="p53-like transcription factors"/>
    <property type="match status" value="1"/>
</dbReference>
<keyword evidence="5 6" id="KW-0539">Nucleus</keyword>
<keyword evidence="10" id="KW-1185">Reference proteome</keyword>
<dbReference type="InterPro" id="IPR046360">
    <property type="entry name" value="T-box_DNA-bd"/>
</dbReference>
<comment type="caution">
    <text evidence="6">Lacks conserved residue(s) required for the propagation of feature annotation.</text>
</comment>
<evidence type="ECO:0000256" key="1">
    <source>
        <dbReference type="ARBA" id="ARBA00004123"/>
    </source>
</evidence>
<name>A0AA88KXV4_ARTSF</name>
<evidence type="ECO:0000256" key="6">
    <source>
        <dbReference type="PROSITE-ProRule" id="PRU00201"/>
    </source>
</evidence>
<gene>
    <name evidence="9" type="ORF">QYM36_014243</name>
</gene>
<dbReference type="GO" id="GO:0000981">
    <property type="term" value="F:DNA-binding transcription factor activity, RNA polymerase II-specific"/>
    <property type="evidence" value="ECO:0007669"/>
    <property type="project" value="TreeGrafter"/>
</dbReference>
<feature type="domain" description="T-box" evidence="8">
    <location>
        <begin position="108"/>
        <end position="295"/>
    </location>
</feature>
<dbReference type="GO" id="GO:0005634">
    <property type="term" value="C:nucleus"/>
    <property type="evidence" value="ECO:0007669"/>
    <property type="project" value="UniProtKB-SubCell"/>
</dbReference>
<dbReference type="Gene3D" id="2.60.40.820">
    <property type="entry name" value="Transcription factor, T-box"/>
    <property type="match status" value="1"/>
</dbReference>